<dbReference type="HOGENOM" id="CLU_071770_0_0_2"/>
<name>Q2NH82_METST</name>
<dbReference type="OrthoDB" id="42298at2157"/>
<dbReference type="InterPro" id="IPR006482">
    <property type="entry name" value="Cas7_Csh2/Csh2"/>
</dbReference>
<dbReference type="EMBL" id="CP000102">
    <property type="protein sequence ID" value="ABC56821.1"/>
    <property type="molecule type" value="Genomic_DNA"/>
</dbReference>
<organism evidence="1 2">
    <name type="scientific">Methanosphaera stadtmanae (strain ATCC 43021 / DSM 3091 / JCM 11832 / MCB-3)</name>
    <dbReference type="NCBI Taxonomy" id="339860"/>
    <lineage>
        <taxon>Archaea</taxon>
        <taxon>Methanobacteriati</taxon>
        <taxon>Methanobacteriota</taxon>
        <taxon>Methanomada group</taxon>
        <taxon>Methanobacteria</taxon>
        <taxon>Methanobacteriales</taxon>
        <taxon>Methanobacteriaceae</taxon>
        <taxon>Methanosphaera</taxon>
    </lineage>
</organism>
<evidence type="ECO:0008006" key="3">
    <source>
        <dbReference type="Google" id="ProtNLM"/>
    </source>
</evidence>
<dbReference type="KEGG" id="mst:Msp_0420"/>
<proteinExistence type="predicted"/>
<dbReference type="InterPro" id="IPR013419">
    <property type="entry name" value="CRISPR-assoc_prot_Cas7/Csh2"/>
</dbReference>
<dbReference type="NCBIfam" id="TIGR01595">
    <property type="entry name" value="cas_CT1132"/>
    <property type="match status" value="1"/>
</dbReference>
<dbReference type="GO" id="GO:0043571">
    <property type="term" value="P:maintenance of CRISPR repeat elements"/>
    <property type="evidence" value="ECO:0007669"/>
    <property type="project" value="InterPro"/>
</dbReference>
<dbReference type="Proteomes" id="UP000001931">
    <property type="component" value="Chromosome"/>
</dbReference>
<dbReference type="NCBIfam" id="TIGR02590">
    <property type="entry name" value="cas_Csh2"/>
    <property type="match status" value="1"/>
</dbReference>
<dbReference type="AlphaFoldDB" id="Q2NH82"/>
<dbReference type="RefSeq" id="WP_011406021.1">
    <property type="nucleotide sequence ID" value="NC_007681.1"/>
</dbReference>
<protein>
    <recommendedName>
        <fullName evidence="3">Type I-B CRISPR-associated protein Cas7/Csh2</fullName>
    </recommendedName>
</protein>
<evidence type="ECO:0000313" key="2">
    <source>
        <dbReference type="Proteomes" id="UP000001931"/>
    </source>
</evidence>
<dbReference type="eggNOG" id="arCOG02757">
    <property type="taxonomic scope" value="Archaea"/>
</dbReference>
<evidence type="ECO:0000313" key="1">
    <source>
        <dbReference type="EMBL" id="ABC56821.1"/>
    </source>
</evidence>
<dbReference type="Pfam" id="PF05107">
    <property type="entry name" value="Cas_Cas7"/>
    <property type="match status" value="1"/>
</dbReference>
<dbReference type="GeneID" id="3855056"/>
<gene>
    <name evidence="1" type="ordered locus">Msp_0420</name>
</gene>
<accession>Q2NH82</accession>
<reference evidence="1 2" key="1">
    <citation type="journal article" date="2006" name="J. Bacteriol.">
        <title>The genome sequence of Methanosphaera stadtmanae reveals why this human intestinal archaeon is restricted to methanol and H2 for methane formation and ATP synthesis.</title>
        <authorList>
            <person name="Fricke W.F."/>
            <person name="Seedorf H."/>
            <person name="Henne A."/>
            <person name="Kruer M."/>
            <person name="Liesegang H."/>
            <person name="Hedderich R."/>
            <person name="Gottschalk G."/>
            <person name="Thauer R.K."/>
        </authorList>
    </citation>
    <scope>NUCLEOTIDE SEQUENCE [LARGE SCALE GENOMIC DNA]</scope>
    <source>
        <strain evidence="2">ATCC 43021 / DSM 3091 / JCM 11832 / MCB-3</strain>
    </source>
</reference>
<keyword evidence="2" id="KW-1185">Reference proteome</keyword>
<dbReference type="STRING" id="339860.Msp_0420"/>
<sequence length="319" mass="36495">MNRSELLFLYDISDANPNGDPLDENKPRIDEETEINIVTDVRLKRTIRDYLEEFANEELFVKEKAGKEGGLQDAKTRAEDYLPEGNYESFDEAKNALKNNILEKCIDARLFGGTIPLELKLKKKQTGSITLTGPVQFRMGRSLHKVDMQYIKGTGAFASKDGKSQKTFREEYILPYSLIAFYGVINENAAKSTNLREDDINKLLDGIWNGTKNLITRSKFGQTPRLLLQIEYSENNFFIGDLNNKISIKHDFENDKEIRNINEINLVYSQLLNSLSKNTEKINKIYYKVDDNLNSINEESNSIIEAINSLGIDTEEIQL</sequence>